<protein>
    <recommendedName>
        <fullName evidence="2 5">Basal-body rod modification protein FlgD</fullName>
    </recommendedName>
</protein>
<dbReference type="Proteomes" id="UP000731465">
    <property type="component" value="Unassembled WGS sequence"/>
</dbReference>
<dbReference type="InterPro" id="IPR025963">
    <property type="entry name" value="FLgD_Tudor"/>
</dbReference>
<dbReference type="InterPro" id="IPR025965">
    <property type="entry name" value="FlgD/Vpr_Ig-like"/>
</dbReference>
<reference evidence="8 9" key="1">
    <citation type="submission" date="2021-03" db="EMBL/GenBank/DDBJ databases">
        <title>Succinivibrio sp. nov. isolated from feces of cow.</title>
        <authorList>
            <person name="Choi J.-Y."/>
        </authorList>
    </citation>
    <scope>NUCLEOTIDE SEQUENCE [LARGE SCALE GENOMIC DNA]</scope>
    <source>
        <strain evidence="8 9">AGMB01872</strain>
    </source>
</reference>
<dbReference type="Gene3D" id="2.60.40.4070">
    <property type="match status" value="1"/>
</dbReference>
<sequence length="232" mass="23901">MSDFDYSKIGKSSSLLASQASQANQTDLKSNSKLDQADFLKLLTTQLANQDPSSPVDNNQMVTTMSQLSVVENLSAISSNVDNAIAAINSSSALSASSLIGRSVLIDSKNAYFNGSGAGIKISAGDGAADIKIDIKDASGSVVASFSGGVADGDFDFNWDGVIDRETGEKAPNGMYTFSITAEQGGKIVNLPFKAYANVGSVTLGSNPSETVLNLVGAGSIPLSKVEQIAES</sequence>
<name>A0ABS7DH19_9GAMM</name>
<keyword evidence="8" id="KW-0969">Cilium</keyword>
<evidence type="ECO:0000256" key="3">
    <source>
        <dbReference type="ARBA" id="ARBA00022795"/>
    </source>
</evidence>
<dbReference type="EMBL" id="JAGFNY010000011">
    <property type="protein sequence ID" value="MBW7570170.1"/>
    <property type="molecule type" value="Genomic_DNA"/>
</dbReference>
<comment type="caution">
    <text evidence="8">The sequence shown here is derived from an EMBL/GenBank/DDBJ whole genome shotgun (WGS) entry which is preliminary data.</text>
</comment>
<comment type="function">
    <text evidence="4 5">Required for flagellar hook formation. May act as a scaffolding protein.</text>
</comment>
<comment type="similarity">
    <text evidence="1 5">Belongs to the FlgD family.</text>
</comment>
<evidence type="ECO:0000256" key="5">
    <source>
        <dbReference type="RuleBase" id="RU362076"/>
    </source>
</evidence>
<evidence type="ECO:0000256" key="4">
    <source>
        <dbReference type="ARBA" id="ARBA00024746"/>
    </source>
</evidence>
<dbReference type="Pfam" id="PF03963">
    <property type="entry name" value="FlgD"/>
    <property type="match status" value="1"/>
</dbReference>
<keyword evidence="9" id="KW-1185">Reference proteome</keyword>
<feature type="domain" description="FlgD Tudor-like" evidence="7">
    <location>
        <begin position="91"/>
        <end position="226"/>
    </location>
</feature>
<gene>
    <name evidence="8" type="ORF">J5V48_04605</name>
</gene>
<dbReference type="Gene3D" id="2.30.30.910">
    <property type="match status" value="1"/>
</dbReference>
<organism evidence="8 9">
    <name type="scientific">Succinivibrio faecicola</name>
    <dbReference type="NCBI Taxonomy" id="2820300"/>
    <lineage>
        <taxon>Bacteria</taxon>
        <taxon>Pseudomonadati</taxon>
        <taxon>Pseudomonadota</taxon>
        <taxon>Gammaproteobacteria</taxon>
        <taxon>Aeromonadales</taxon>
        <taxon>Succinivibrionaceae</taxon>
        <taxon>Succinivibrio</taxon>
    </lineage>
</organism>
<evidence type="ECO:0000256" key="1">
    <source>
        <dbReference type="ARBA" id="ARBA00010577"/>
    </source>
</evidence>
<dbReference type="Pfam" id="PF13861">
    <property type="entry name" value="FLgD_tudor"/>
    <property type="match status" value="1"/>
</dbReference>
<feature type="domain" description="FlgD/Vpr Ig-like" evidence="6">
    <location>
        <begin position="117"/>
        <end position="185"/>
    </location>
</feature>
<dbReference type="RefSeq" id="WP_219937389.1">
    <property type="nucleotide sequence ID" value="NZ_JAGFNY010000011.1"/>
</dbReference>
<evidence type="ECO:0000313" key="8">
    <source>
        <dbReference type="EMBL" id="MBW7570170.1"/>
    </source>
</evidence>
<evidence type="ECO:0000259" key="6">
    <source>
        <dbReference type="Pfam" id="PF13860"/>
    </source>
</evidence>
<keyword evidence="3 5" id="KW-1005">Bacterial flagellum biogenesis</keyword>
<dbReference type="InterPro" id="IPR005648">
    <property type="entry name" value="FlgD"/>
</dbReference>
<keyword evidence="8" id="KW-0282">Flagellum</keyword>
<keyword evidence="8" id="KW-0966">Cell projection</keyword>
<evidence type="ECO:0000259" key="7">
    <source>
        <dbReference type="Pfam" id="PF13861"/>
    </source>
</evidence>
<evidence type="ECO:0000256" key="2">
    <source>
        <dbReference type="ARBA" id="ARBA00016013"/>
    </source>
</evidence>
<dbReference type="Pfam" id="PF13860">
    <property type="entry name" value="FlgD_ig"/>
    <property type="match status" value="1"/>
</dbReference>
<accession>A0ABS7DH19</accession>
<evidence type="ECO:0000313" key="9">
    <source>
        <dbReference type="Proteomes" id="UP000731465"/>
    </source>
</evidence>
<proteinExistence type="inferred from homology"/>